<dbReference type="Pfam" id="PF00583">
    <property type="entry name" value="Acetyltransf_1"/>
    <property type="match status" value="1"/>
</dbReference>
<dbReference type="InterPro" id="IPR016181">
    <property type="entry name" value="Acyl_CoA_acyltransferase"/>
</dbReference>
<dbReference type="EMBL" id="JAEEGA010000008">
    <property type="protein sequence ID" value="MBP1041913.1"/>
    <property type="molecule type" value="Genomic_DNA"/>
</dbReference>
<dbReference type="PROSITE" id="PS51186">
    <property type="entry name" value="GNAT"/>
    <property type="match status" value="1"/>
</dbReference>
<proteinExistence type="predicted"/>
<evidence type="ECO:0000313" key="3">
    <source>
        <dbReference type="Proteomes" id="UP000674938"/>
    </source>
</evidence>
<organism evidence="2 3">
    <name type="scientific">Vagococcus allomyrinae</name>
    <dbReference type="NCBI Taxonomy" id="2794353"/>
    <lineage>
        <taxon>Bacteria</taxon>
        <taxon>Bacillati</taxon>
        <taxon>Bacillota</taxon>
        <taxon>Bacilli</taxon>
        <taxon>Lactobacillales</taxon>
        <taxon>Enterococcaceae</taxon>
        <taxon>Vagococcus</taxon>
    </lineage>
</organism>
<name>A0A940PDF3_9ENTE</name>
<dbReference type="AlphaFoldDB" id="A0A940PDF3"/>
<dbReference type="Gene3D" id="3.40.630.30">
    <property type="match status" value="1"/>
</dbReference>
<feature type="domain" description="N-acetyltransferase" evidence="1">
    <location>
        <begin position="4"/>
        <end position="162"/>
    </location>
</feature>
<dbReference type="Proteomes" id="UP000674938">
    <property type="component" value="Unassembled WGS sequence"/>
</dbReference>
<dbReference type="RefSeq" id="WP_209528600.1">
    <property type="nucleotide sequence ID" value="NZ_JAEEGA010000008.1"/>
</dbReference>
<reference evidence="2" key="1">
    <citation type="submission" date="2020-12" db="EMBL/GenBank/DDBJ databases">
        <title>Vagococcus allomyrinae sp. nov. and Enterococcus lavae sp. nov., isolated from the larvae of Allomyrina dichotoma.</title>
        <authorList>
            <person name="Lee S.D."/>
        </authorList>
    </citation>
    <scope>NUCLEOTIDE SEQUENCE</scope>
    <source>
        <strain evidence="2">BWB3-3</strain>
    </source>
</reference>
<evidence type="ECO:0000259" key="1">
    <source>
        <dbReference type="PROSITE" id="PS51186"/>
    </source>
</evidence>
<dbReference type="InterPro" id="IPR000182">
    <property type="entry name" value="GNAT_dom"/>
</dbReference>
<keyword evidence="3" id="KW-1185">Reference proteome</keyword>
<sequence>MNNIEVSVSVEGERARLNQLYQEACPHFKKVEGRPPLKPLDDITGLIGDPPEGEQVICYTIYADTMIAGYAWLLEKPTSYYYILHFYIGNHFKRKGIGKAAVLAFDRIYRAKGISRSELLVSGANYLGLVFWVSLGYNTIIQIEEPEKWQTTSVEIELARNF</sequence>
<protein>
    <submittedName>
        <fullName evidence="2">GNAT family N-acetyltransferase</fullName>
    </submittedName>
</protein>
<dbReference type="SUPFAM" id="SSF55729">
    <property type="entry name" value="Acyl-CoA N-acyltransferases (Nat)"/>
    <property type="match status" value="1"/>
</dbReference>
<dbReference type="CDD" id="cd04301">
    <property type="entry name" value="NAT_SF"/>
    <property type="match status" value="1"/>
</dbReference>
<accession>A0A940PDF3</accession>
<comment type="caution">
    <text evidence="2">The sequence shown here is derived from an EMBL/GenBank/DDBJ whole genome shotgun (WGS) entry which is preliminary data.</text>
</comment>
<dbReference type="GO" id="GO:0016747">
    <property type="term" value="F:acyltransferase activity, transferring groups other than amino-acyl groups"/>
    <property type="evidence" value="ECO:0007669"/>
    <property type="project" value="InterPro"/>
</dbReference>
<gene>
    <name evidence="2" type="ORF">I6N95_12910</name>
</gene>
<evidence type="ECO:0000313" key="2">
    <source>
        <dbReference type="EMBL" id="MBP1041913.1"/>
    </source>
</evidence>